<accession>A0A9W7GCC2</accession>
<comment type="caution">
    <text evidence="2">The sequence shown here is derived from an EMBL/GenBank/DDBJ whole genome shotgun (WGS) entry which is preliminary data.</text>
</comment>
<feature type="region of interest" description="Disordered" evidence="1">
    <location>
        <begin position="344"/>
        <end position="367"/>
    </location>
</feature>
<organism evidence="2 3">
    <name type="scientific">Triparma columacea</name>
    <dbReference type="NCBI Taxonomy" id="722753"/>
    <lineage>
        <taxon>Eukaryota</taxon>
        <taxon>Sar</taxon>
        <taxon>Stramenopiles</taxon>
        <taxon>Ochrophyta</taxon>
        <taxon>Bolidophyceae</taxon>
        <taxon>Parmales</taxon>
        <taxon>Triparmaceae</taxon>
        <taxon>Triparma</taxon>
    </lineage>
</organism>
<sequence length="444" mass="47984">MKSLKNISTFPPPPGLPVDLKGHITHCSSPLALLDSRALIPFFTGAIESQVAYRKRVHTWIPLAGEAKFFVSGMRSKNTKFKSQAQKIFQWEGDIEDVVEKGVGEKTSDGIIVAAYIRLVVMLTTGHHVGYMWAKPNGPTDSHGPHQDSKSWFELSIGGIGGLEQQAKGIASVFLAPQGNISSSLTFTDGERGGAAVVYNLNKLHGAINFMDETAGGCNDSGVELPWDLFHRADASSYSHLTIIFIGTSALTQQDARKFKGSLRTVSDALFAKGIIGHPVGEGEKDWPKLSEDLPAMPKSVIIAMSASIGGKESTKTEPGKPKGVHEKKRGKGLSMSLSLRGQMKRGVKKGKGKTNSVGKGVGKSVGKGTAKSTLALRDLRKGFKWVCPGCGKTYAWNANKSQTKHERESECRQAILNSKTVSYYKGYKDRKGNPCKLPNMPTI</sequence>
<evidence type="ECO:0000313" key="2">
    <source>
        <dbReference type="EMBL" id="GMI40011.1"/>
    </source>
</evidence>
<dbReference type="OrthoDB" id="10556362at2759"/>
<name>A0A9W7GCC2_9STRA</name>
<dbReference type="AlphaFoldDB" id="A0A9W7GCC2"/>
<gene>
    <name evidence="2" type="ORF">TrCOL_g2025</name>
</gene>
<dbReference type="Proteomes" id="UP001165065">
    <property type="component" value="Unassembled WGS sequence"/>
</dbReference>
<reference evidence="3" key="1">
    <citation type="journal article" date="2023" name="Commun. Biol.">
        <title>Genome analysis of Parmales, the sister group of diatoms, reveals the evolutionary specialization of diatoms from phago-mixotrophs to photoautotrophs.</title>
        <authorList>
            <person name="Ban H."/>
            <person name="Sato S."/>
            <person name="Yoshikawa S."/>
            <person name="Yamada K."/>
            <person name="Nakamura Y."/>
            <person name="Ichinomiya M."/>
            <person name="Sato N."/>
            <person name="Blanc-Mathieu R."/>
            <person name="Endo H."/>
            <person name="Kuwata A."/>
            <person name="Ogata H."/>
        </authorList>
    </citation>
    <scope>NUCLEOTIDE SEQUENCE [LARGE SCALE GENOMIC DNA]</scope>
</reference>
<feature type="compositionally biased region" description="Basic residues" evidence="1">
    <location>
        <begin position="344"/>
        <end position="353"/>
    </location>
</feature>
<feature type="region of interest" description="Disordered" evidence="1">
    <location>
        <begin position="311"/>
        <end position="332"/>
    </location>
</feature>
<evidence type="ECO:0000256" key="1">
    <source>
        <dbReference type="SAM" id="MobiDB-lite"/>
    </source>
</evidence>
<protein>
    <submittedName>
        <fullName evidence="2">Uncharacterized protein</fullName>
    </submittedName>
</protein>
<feature type="compositionally biased region" description="Basic and acidic residues" evidence="1">
    <location>
        <begin position="313"/>
        <end position="325"/>
    </location>
</feature>
<keyword evidence="3" id="KW-1185">Reference proteome</keyword>
<evidence type="ECO:0000313" key="3">
    <source>
        <dbReference type="Proteomes" id="UP001165065"/>
    </source>
</evidence>
<dbReference type="EMBL" id="BRYA01001170">
    <property type="protein sequence ID" value="GMI40011.1"/>
    <property type="molecule type" value="Genomic_DNA"/>
</dbReference>
<proteinExistence type="predicted"/>